<proteinExistence type="predicted"/>
<sequence length="203" mass="22794">MKGTLRFARKRSKAPHNPMTRKTRESDQQMRRTVAGAARRGRTSPGVWLWSLDICKDYEEIGFCGFADRCKFLRDCSDDKHGWQIEHGLDEHPCGVEEDENYQAAALLSTAGSQRINRPHVREAVRRFVSLMLLSAPELASRQSSVPEPGKAIRPAGLCSRFCSQIAVTVTSGGRFPRTILFKKPLTRGELIPAQGPSVYRRP</sequence>
<keyword evidence="1 4" id="KW-0479">Metal-binding</keyword>
<protein>
    <recommendedName>
        <fullName evidence="6">C3H1-type domain-containing protein</fullName>
    </recommendedName>
</protein>
<dbReference type="PANTHER" id="PTHR12930">
    <property type="entry name" value="ZINC FINGER PROTEIN 183"/>
    <property type="match status" value="1"/>
</dbReference>
<accession>A0ABN8ZR28</accession>
<evidence type="ECO:0000256" key="1">
    <source>
        <dbReference type="ARBA" id="ARBA00022723"/>
    </source>
</evidence>
<feature type="domain" description="C3H1-type" evidence="6">
    <location>
        <begin position="49"/>
        <end position="77"/>
    </location>
</feature>
<evidence type="ECO:0000256" key="3">
    <source>
        <dbReference type="ARBA" id="ARBA00022833"/>
    </source>
</evidence>
<evidence type="ECO:0000256" key="4">
    <source>
        <dbReference type="PROSITE-ProRule" id="PRU00723"/>
    </source>
</evidence>
<dbReference type="InterPro" id="IPR036855">
    <property type="entry name" value="Znf_CCCH_sf"/>
</dbReference>
<evidence type="ECO:0000256" key="5">
    <source>
        <dbReference type="SAM" id="MobiDB-lite"/>
    </source>
</evidence>
<evidence type="ECO:0000259" key="6">
    <source>
        <dbReference type="PROSITE" id="PS50103"/>
    </source>
</evidence>
<dbReference type="PANTHER" id="PTHR12930:SF0">
    <property type="entry name" value="RING FINGER PROTEIN 113B"/>
    <property type="match status" value="1"/>
</dbReference>
<gene>
    <name evidence="7" type="ORF">MRATA1EN1_LOCUS25340</name>
</gene>
<reference evidence="7" key="1">
    <citation type="submission" date="2023-04" db="EMBL/GenBank/DDBJ databases">
        <authorList>
            <consortium name="ELIXIR-Norway"/>
        </authorList>
    </citation>
    <scope>NUCLEOTIDE SEQUENCE [LARGE SCALE GENOMIC DNA]</scope>
</reference>
<keyword evidence="2 4" id="KW-0863">Zinc-finger</keyword>
<dbReference type="SUPFAM" id="SSF90229">
    <property type="entry name" value="CCCH zinc finger"/>
    <property type="match status" value="1"/>
</dbReference>
<organism evidence="7 8">
    <name type="scientific">Rangifer tarandus platyrhynchus</name>
    <name type="common">Svalbard reindeer</name>
    <dbReference type="NCBI Taxonomy" id="3082113"/>
    <lineage>
        <taxon>Eukaryota</taxon>
        <taxon>Metazoa</taxon>
        <taxon>Chordata</taxon>
        <taxon>Craniata</taxon>
        <taxon>Vertebrata</taxon>
        <taxon>Euteleostomi</taxon>
        <taxon>Mammalia</taxon>
        <taxon>Eutheria</taxon>
        <taxon>Laurasiatheria</taxon>
        <taxon>Artiodactyla</taxon>
        <taxon>Ruminantia</taxon>
        <taxon>Pecora</taxon>
        <taxon>Cervidae</taxon>
        <taxon>Odocoileinae</taxon>
        <taxon>Rangifer</taxon>
    </lineage>
</organism>
<keyword evidence="8" id="KW-1185">Reference proteome</keyword>
<keyword evidence="3 4" id="KW-0862">Zinc</keyword>
<dbReference type="InterPro" id="IPR000571">
    <property type="entry name" value="Znf_CCCH"/>
</dbReference>
<dbReference type="PROSITE" id="PS50103">
    <property type="entry name" value="ZF_C3H1"/>
    <property type="match status" value="1"/>
</dbReference>
<feature type="zinc finger region" description="C3H1-type" evidence="4">
    <location>
        <begin position="49"/>
        <end position="77"/>
    </location>
</feature>
<dbReference type="Proteomes" id="UP001176941">
    <property type="component" value="Chromosome 6"/>
</dbReference>
<dbReference type="EMBL" id="OX459942">
    <property type="protein sequence ID" value="CAI9176378.1"/>
    <property type="molecule type" value="Genomic_DNA"/>
</dbReference>
<feature type="region of interest" description="Disordered" evidence="5">
    <location>
        <begin position="1"/>
        <end position="39"/>
    </location>
</feature>
<evidence type="ECO:0000256" key="2">
    <source>
        <dbReference type="ARBA" id="ARBA00022771"/>
    </source>
</evidence>
<dbReference type="InterPro" id="IPR039971">
    <property type="entry name" value="CWC24-like"/>
</dbReference>
<name>A0ABN8ZR28_RANTA</name>
<evidence type="ECO:0000313" key="7">
    <source>
        <dbReference type="EMBL" id="CAI9176378.1"/>
    </source>
</evidence>
<evidence type="ECO:0000313" key="8">
    <source>
        <dbReference type="Proteomes" id="UP001176941"/>
    </source>
</evidence>